<name>A0A2P8EF47_9ACTN</name>
<dbReference type="InterPro" id="IPR028082">
    <property type="entry name" value="Peripla_BP_I"/>
</dbReference>
<dbReference type="PANTHER" id="PTHR30146">
    <property type="entry name" value="LACI-RELATED TRANSCRIPTIONAL REPRESSOR"/>
    <property type="match status" value="1"/>
</dbReference>
<accession>A0A2P8EF47</accession>
<dbReference type="AlphaFoldDB" id="A0A2P8EF47"/>
<evidence type="ECO:0000256" key="1">
    <source>
        <dbReference type="ARBA" id="ARBA00023015"/>
    </source>
</evidence>
<dbReference type="Gene3D" id="3.40.50.2300">
    <property type="match status" value="2"/>
</dbReference>
<dbReference type="InterPro" id="IPR000843">
    <property type="entry name" value="HTH_LacI"/>
</dbReference>
<keyword evidence="1" id="KW-0805">Transcription regulation</keyword>
<dbReference type="CDD" id="cd06267">
    <property type="entry name" value="PBP1_LacI_sugar_binding-like"/>
    <property type="match status" value="1"/>
</dbReference>
<dbReference type="OrthoDB" id="4268837at2"/>
<evidence type="ECO:0000256" key="3">
    <source>
        <dbReference type="ARBA" id="ARBA00023163"/>
    </source>
</evidence>
<dbReference type="SMART" id="SM00354">
    <property type="entry name" value="HTH_LACI"/>
    <property type="match status" value="1"/>
</dbReference>
<dbReference type="SUPFAM" id="SSF47413">
    <property type="entry name" value="lambda repressor-like DNA-binding domains"/>
    <property type="match status" value="1"/>
</dbReference>
<dbReference type="Gene3D" id="1.10.260.40">
    <property type="entry name" value="lambda repressor-like DNA-binding domains"/>
    <property type="match status" value="1"/>
</dbReference>
<reference evidence="5 6" key="1">
    <citation type="submission" date="2018-03" db="EMBL/GenBank/DDBJ databases">
        <title>Genomic Encyclopedia of Archaeal and Bacterial Type Strains, Phase II (KMG-II): from individual species to whole genera.</title>
        <authorList>
            <person name="Goeker M."/>
        </authorList>
    </citation>
    <scope>NUCLEOTIDE SEQUENCE [LARGE SCALE GENOMIC DNA]</scope>
    <source>
        <strain evidence="5 6">DSM 45211</strain>
    </source>
</reference>
<dbReference type="SUPFAM" id="SSF53822">
    <property type="entry name" value="Periplasmic binding protein-like I"/>
    <property type="match status" value="1"/>
</dbReference>
<comment type="caution">
    <text evidence="5">The sequence shown here is derived from an EMBL/GenBank/DDBJ whole genome shotgun (WGS) entry which is preliminary data.</text>
</comment>
<dbReference type="InterPro" id="IPR010982">
    <property type="entry name" value="Lambda_DNA-bd_dom_sf"/>
</dbReference>
<dbReference type="PANTHER" id="PTHR30146:SF109">
    <property type="entry name" value="HTH-TYPE TRANSCRIPTIONAL REGULATOR GALS"/>
    <property type="match status" value="1"/>
</dbReference>
<evidence type="ECO:0000313" key="6">
    <source>
        <dbReference type="Proteomes" id="UP000243528"/>
    </source>
</evidence>
<feature type="domain" description="HTH lacI-type" evidence="4">
    <location>
        <begin position="8"/>
        <end position="62"/>
    </location>
</feature>
<keyword evidence="2" id="KW-0238">DNA-binding</keyword>
<evidence type="ECO:0000313" key="5">
    <source>
        <dbReference type="EMBL" id="PSL08102.1"/>
    </source>
</evidence>
<protein>
    <submittedName>
        <fullName evidence="5">LacI family transcriptional regulator</fullName>
    </submittedName>
</protein>
<keyword evidence="6" id="KW-1185">Reference proteome</keyword>
<dbReference type="Proteomes" id="UP000243528">
    <property type="component" value="Unassembled WGS sequence"/>
</dbReference>
<dbReference type="InterPro" id="IPR046335">
    <property type="entry name" value="LacI/GalR-like_sensor"/>
</dbReference>
<dbReference type="GO" id="GO:0000976">
    <property type="term" value="F:transcription cis-regulatory region binding"/>
    <property type="evidence" value="ECO:0007669"/>
    <property type="project" value="TreeGrafter"/>
</dbReference>
<evidence type="ECO:0000259" key="4">
    <source>
        <dbReference type="PROSITE" id="PS50932"/>
    </source>
</evidence>
<keyword evidence="3" id="KW-0804">Transcription</keyword>
<organism evidence="5 6">
    <name type="scientific">Haloactinopolyspora alba</name>
    <dbReference type="NCBI Taxonomy" id="648780"/>
    <lineage>
        <taxon>Bacteria</taxon>
        <taxon>Bacillati</taxon>
        <taxon>Actinomycetota</taxon>
        <taxon>Actinomycetes</taxon>
        <taxon>Jiangellales</taxon>
        <taxon>Jiangellaceae</taxon>
        <taxon>Haloactinopolyspora</taxon>
    </lineage>
</organism>
<dbReference type="CDD" id="cd01392">
    <property type="entry name" value="HTH_LacI"/>
    <property type="match status" value="1"/>
</dbReference>
<dbReference type="RefSeq" id="WP_106535204.1">
    <property type="nucleotide sequence ID" value="NZ_ML142897.1"/>
</dbReference>
<dbReference type="EMBL" id="PYGE01000001">
    <property type="protein sequence ID" value="PSL08102.1"/>
    <property type="molecule type" value="Genomic_DNA"/>
</dbReference>
<evidence type="ECO:0000256" key="2">
    <source>
        <dbReference type="ARBA" id="ARBA00023125"/>
    </source>
</evidence>
<dbReference type="PROSITE" id="PS50932">
    <property type="entry name" value="HTH_LACI_2"/>
    <property type="match status" value="1"/>
</dbReference>
<proteinExistence type="predicted"/>
<gene>
    <name evidence="5" type="ORF">CLV30_10169</name>
</gene>
<dbReference type="Pfam" id="PF13377">
    <property type="entry name" value="Peripla_BP_3"/>
    <property type="match status" value="1"/>
</dbReference>
<sequence>MTKSDRPPTLEEVAQRAGLSTGTVSRVINNAQHVSKKARQAVERAIDELGYIPNTSARSLATQRRGAVVLAISSDDPALFANLFFAEVITGVNAVIEETDLELLLVLAASERGRERLTRILQSRGADGVMLLALRENDPLSTMAEDAGVPVVHGGRPLDRTPQWYVDADNRGGARQAVEYLIAQGRRNIGTVTGPLDMHVGVSRYLGFREAMALASLSDTRVANGDFSEGSGAKGMAQLLDEHPDLDAVFVASDAMAAGALTVLRDRGHEVPGEIAVVGFNDIVTAQHTQPALTTVRQPIEALGQEMTRVLVRLIDGERPTPLILPTELVIRDSA</sequence>
<dbReference type="GO" id="GO:0003700">
    <property type="term" value="F:DNA-binding transcription factor activity"/>
    <property type="evidence" value="ECO:0007669"/>
    <property type="project" value="TreeGrafter"/>
</dbReference>
<dbReference type="Pfam" id="PF00356">
    <property type="entry name" value="LacI"/>
    <property type="match status" value="1"/>
</dbReference>